<reference evidence="2" key="1">
    <citation type="submission" date="2014-09" db="EMBL/GenBank/DDBJ databases">
        <authorList>
            <person name="Magalhaes I.L.F."/>
            <person name="Oliveira U."/>
            <person name="Santos F.R."/>
            <person name="Vidigal T.H.D.A."/>
            <person name="Brescovit A.D."/>
            <person name="Santos A.J."/>
        </authorList>
    </citation>
    <scope>NUCLEOTIDE SEQUENCE</scope>
    <source>
        <tissue evidence="2">Shoot tissue taken approximately 20 cm above the soil surface</tissue>
    </source>
</reference>
<proteinExistence type="predicted"/>
<feature type="transmembrane region" description="Helical" evidence="1">
    <location>
        <begin position="6"/>
        <end position="27"/>
    </location>
</feature>
<name>A0A0A8Y278_ARUDO</name>
<reference evidence="2" key="2">
    <citation type="journal article" date="2015" name="Data Brief">
        <title>Shoot transcriptome of the giant reed, Arundo donax.</title>
        <authorList>
            <person name="Barrero R.A."/>
            <person name="Guerrero F.D."/>
            <person name="Moolhuijzen P."/>
            <person name="Goolsby J.A."/>
            <person name="Tidwell J."/>
            <person name="Bellgard S.E."/>
            <person name="Bellgard M.I."/>
        </authorList>
    </citation>
    <scope>NUCLEOTIDE SEQUENCE</scope>
    <source>
        <tissue evidence="2">Shoot tissue taken approximately 20 cm above the soil surface</tissue>
    </source>
</reference>
<protein>
    <submittedName>
        <fullName evidence="2">Uncharacterized protein</fullName>
    </submittedName>
</protein>
<keyword evidence="1" id="KW-0472">Membrane</keyword>
<accession>A0A0A8Y278</accession>
<sequence length="39" mass="4585">MLHIKFLGLFIFGETFANLNLIVTLHLDFSENSYLIRPF</sequence>
<dbReference type="EMBL" id="GBRH01277639">
    <property type="protein sequence ID" value="JAD20256.1"/>
    <property type="molecule type" value="Transcribed_RNA"/>
</dbReference>
<organism evidence="2">
    <name type="scientific">Arundo donax</name>
    <name type="common">Giant reed</name>
    <name type="synonym">Donax arundinaceus</name>
    <dbReference type="NCBI Taxonomy" id="35708"/>
    <lineage>
        <taxon>Eukaryota</taxon>
        <taxon>Viridiplantae</taxon>
        <taxon>Streptophyta</taxon>
        <taxon>Embryophyta</taxon>
        <taxon>Tracheophyta</taxon>
        <taxon>Spermatophyta</taxon>
        <taxon>Magnoliopsida</taxon>
        <taxon>Liliopsida</taxon>
        <taxon>Poales</taxon>
        <taxon>Poaceae</taxon>
        <taxon>PACMAD clade</taxon>
        <taxon>Arundinoideae</taxon>
        <taxon>Arundineae</taxon>
        <taxon>Arundo</taxon>
    </lineage>
</organism>
<dbReference type="AlphaFoldDB" id="A0A0A8Y278"/>
<keyword evidence="1" id="KW-0812">Transmembrane</keyword>
<evidence type="ECO:0000256" key="1">
    <source>
        <dbReference type="SAM" id="Phobius"/>
    </source>
</evidence>
<keyword evidence="1" id="KW-1133">Transmembrane helix</keyword>
<evidence type="ECO:0000313" key="2">
    <source>
        <dbReference type="EMBL" id="JAD20256.1"/>
    </source>
</evidence>